<dbReference type="AlphaFoldDB" id="A0AAV3ZKM1"/>
<name>A0AAV3ZKM1_9GAST</name>
<feature type="region of interest" description="Disordered" evidence="1">
    <location>
        <begin position="180"/>
        <end position="223"/>
    </location>
</feature>
<evidence type="ECO:0000313" key="5">
    <source>
        <dbReference type="Proteomes" id="UP000735302"/>
    </source>
</evidence>
<feature type="region of interest" description="Disordered" evidence="1">
    <location>
        <begin position="261"/>
        <end position="281"/>
    </location>
</feature>
<reference evidence="4 5" key="1">
    <citation type="journal article" date="2021" name="Elife">
        <title>Chloroplast acquisition without the gene transfer in kleptoplastic sea slugs, Plakobranchus ocellatus.</title>
        <authorList>
            <person name="Maeda T."/>
            <person name="Takahashi S."/>
            <person name="Yoshida T."/>
            <person name="Shimamura S."/>
            <person name="Takaki Y."/>
            <person name="Nagai Y."/>
            <person name="Toyoda A."/>
            <person name="Suzuki Y."/>
            <person name="Arimoto A."/>
            <person name="Ishii H."/>
            <person name="Satoh N."/>
            <person name="Nishiyama T."/>
            <person name="Hasebe M."/>
            <person name="Maruyama T."/>
            <person name="Minagawa J."/>
            <person name="Obokata J."/>
            <person name="Shigenobu S."/>
        </authorList>
    </citation>
    <scope>NUCLEOTIDE SEQUENCE [LARGE SCALE GENOMIC DNA]</scope>
</reference>
<feature type="transmembrane region" description="Helical" evidence="2">
    <location>
        <begin position="227"/>
        <end position="252"/>
    </location>
</feature>
<evidence type="ECO:0000313" key="4">
    <source>
        <dbReference type="EMBL" id="GFN99680.1"/>
    </source>
</evidence>
<proteinExistence type="predicted"/>
<keyword evidence="2" id="KW-0812">Transmembrane</keyword>
<feature type="signal peptide" evidence="3">
    <location>
        <begin position="1"/>
        <end position="19"/>
    </location>
</feature>
<keyword evidence="2" id="KW-1133">Transmembrane helix</keyword>
<keyword evidence="5" id="KW-1185">Reference proteome</keyword>
<protein>
    <submittedName>
        <fullName evidence="4">Uncharacterized protein</fullName>
    </submittedName>
</protein>
<evidence type="ECO:0000256" key="1">
    <source>
        <dbReference type="SAM" id="MobiDB-lite"/>
    </source>
</evidence>
<keyword evidence="2" id="KW-0472">Membrane</keyword>
<comment type="caution">
    <text evidence="4">The sequence shown here is derived from an EMBL/GenBank/DDBJ whole genome shotgun (WGS) entry which is preliminary data.</text>
</comment>
<keyword evidence="3" id="KW-0732">Signal</keyword>
<evidence type="ECO:0000256" key="2">
    <source>
        <dbReference type="SAM" id="Phobius"/>
    </source>
</evidence>
<feature type="compositionally biased region" description="Low complexity" evidence="1">
    <location>
        <begin position="180"/>
        <end position="215"/>
    </location>
</feature>
<feature type="chain" id="PRO_5043932361" evidence="3">
    <location>
        <begin position="20"/>
        <end position="527"/>
    </location>
</feature>
<gene>
    <name evidence="4" type="ORF">PoB_002618600</name>
</gene>
<accession>A0AAV3ZKM1</accession>
<dbReference type="Proteomes" id="UP000735302">
    <property type="component" value="Unassembled WGS sequence"/>
</dbReference>
<sequence>MAASKVLILFLVLIQILSGSLKNSLIMLFHLRGPDILLRVSFTEETAEEFYRCLCTAMNVACKLTLKRQLAIITIKEKSTNDLANFNSAYFCKVLHTRSTDVNAVTCVRPREGEENKNGCDNGRTCQMYHVNFANLKACNFPCVNLQFHYTSRVLPLDKLDNLTSPEEGKCEPFTATAEPLTVQTQPLTTPESTTGETTKTVEITTSSPSSLTTSGENPQGKNDNHLTFITTGVAALAIIIAALGIAIFIWWKRKHRRSNASSMGNAKKEGKSCIRPFSENSGHRDMAYNVTEERNITDQYEEMPLRTDMRQDTSPFPDAEYLNPGEFREYEDISPRTDMREGTSRYLDTEYLNSGELCEYEDVSPRTDMRQDTSQYPYTECLNSTELRVYEDNLPRTDIRQDTSQYPDTAYLNSGEFREYEDILPRTDMRQDTSQYPDTAEYLNSGEFREHEDMSPRTDVRQDTSQYPDTAYLNSGEFREYEDISPRTDMRQDMGQCPQTEYLNLKTFRNYEETKCRMEIMKDTSQ</sequence>
<dbReference type="EMBL" id="BLXT01003014">
    <property type="protein sequence ID" value="GFN99680.1"/>
    <property type="molecule type" value="Genomic_DNA"/>
</dbReference>
<organism evidence="4 5">
    <name type="scientific">Plakobranchus ocellatus</name>
    <dbReference type="NCBI Taxonomy" id="259542"/>
    <lineage>
        <taxon>Eukaryota</taxon>
        <taxon>Metazoa</taxon>
        <taxon>Spiralia</taxon>
        <taxon>Lophotrochozoa</taxon>
        <taxon>Mollusca</taxon>
        <taxon>Gastropoda</taxon>
        <taxon>Heterobranchia</taxon>
        <taxon>Euthyneura</taxon>
        <taxon>Panpulmonata</taxon>
        <taxon>Sacoglossa</taxon>
        <taxon>Placobranchoidea</taxon>
        <taxon>Plakobranchidae</taxon>
        <taxon>Plakobranchus</taxon>
    </lineage>
</organism>
<evidence type="ECO:0000256" key="3">
    <source>
        <dbReference type="SAM" id="SignalP"/>
    </source>
</evidence>